<dbReference type="GO" id="GO:0005829">
    <property type="term" value="C:cytosol"/>
    <property type="evidence" value="ECO:0007669"/>
    <property type="project" value="TreeGrafter"/>
</dbReference>
<dbReference type="PANTHER" id="PTHR31689">
    <property type="entry name" value="DIAMINOPIMELATE EPIMERASE, CHLOROPLASTIC"/>
    <property type="match status" value="1"/>
</dbReference>
<feature type="binding site" evidence="3">
    <location>
        <position position="240"/>
    </location>
    <ligand>
        <name>substrate</name>
    </ligand>
</feature>
<dbReference type="GO" id="GO:0008837">
    <property type="term" value="F:diaminopimelate epimerase activity"/>
    <property type="evidence" value="ECO:0007669"/>
    <property type="project" value="UniProtKB-UniRule"/>
</dbReference>
<keyword evidence="3" id="KW-0963">Cytoplasm</keyword>
<dbReference type="HOGENOM" id="CLU_053306_1_1_9"/>
<comment type="caution">
    <text evidence="3">Lacks conserved residue(s) required for the propagation of feature annotation.</text>
</comment>
<feature type="site" description="Could be important to modulate the pK values of the two catalytic cysteine residues" evidence="3">
    <location>
        <position position="209"/>
    </location>
</feature>
<dbReference type="UniPathway" id="UPA00034">
    <property type="reaction ID" value="UER00025"/>
</dbReference>
<organism evidence="5 6">
    <name type="scientific">[Clostridium] clostridioforme 90A8</name>
    <dbReference type="NCBI Taxonomy" id="999408"/>
    <lineage>
        <taxon>Bacteria</taxon>
        <taxon>Bacillati</taxon>
        <taxon>Bacillota</taxon>
        <taxon>Clostridia</taxon>
        <taxon>Lachnospirales</taxon>
        <taxon>Lachnospiraceae</taxon>
        <taxon>Enterocloster</taxon>
    </lineage>
</organism>
<accession>A0A0E2HL33</accession>
<dbReference type="GO" id="GO:0009089">
    <property type="term" value="P:lysine biosynthetic process via diaminopimelate"/>
    <property type="evidence" value="ECO:0007669"/>
    <property type="project" value="UniProtKB-UniRule"/>
</dbReference>
<evidence type="ECO:0000313" key="5">
    <source>
        <dbReference type="EMBL" id="ENZ12310.1"/>
    </source>
</evidence>
<dbReference type="Proteomes" id="UP000013085">
    <property type="component" value="Unassembled WGS sequence"/>
</dbReference>
<feature type="binding site" evidence="3">
    <location>
        <position position="207"/>
    </location>
    <ligand>
        <name>substrate</name>
    </ligand>
</feature>
<evidence type="ECO:0000256" key="4">
    <source>
        <dbReference type="NCBIfam" id="TIGR00652"/>
    </source>
</evidence>
<proteinExistence type="inferred from homology"/>
<dbReference type="NCBIfam" id="TIGR00652">
    <property type="entry name" value="DapF"/>
    <property type="match status" value="1"/>
</dbReference>
<reference evidence="5 6" key="1">
    <citation type="submission" date="2013-01" db="EMBL/GenBank/DDBJ databases">
        <title>The Genome Sequence of Clostridium clostridioforme 90A8.</title>
        <authorList>
            <consortium name="The Broad Institute Genome Sequencing Platform"/>
            <person name="Earl A."/>
            <person name="Ward D."/>
            <person name="Feldgarden M."/>
            <person name="Gevers D."/>
            <person name="Courvalin P."/>
            <person name="Lambert T."/>
            <person name="Walker B."/>
            <person name="Young S.K."/>
            <person name="Zeng Q."/>
            <person name="Gargeya S."/>
            <person name="Fitzgerald M."/>
            <person name="Haas B."/>
            <person name="Abouelleil A."/>
            <person name="Alvarado L."/>
            <person name="Arachchi H.M."/>
            <person name="Berlin A.M."/>
            <person name="Chapman S.B."/>
            <person name="Dewar J."/>
            <person name="Goldberg J."/>
            <person name="Griggs A."/>
            <person name="Gujja S."/>
            <person name="Hansen M."/>
            <person name="Howarth C."/>
            <person name="Imamovic A."/>
            <person name="Larimer J."/>
            <person name="McCowan C."/>
            <person name="Murphy C."/>
            <person name="Neiman D."/>
            <person name="Pearson M."/>
            <person name="Priest M."/>
            <person name="Roberts A."/>
            <person name="Saif S."/>
            <person name="Shea T."/>
            <person name="Sisk P."/>
            <person name="Sykes S."/>
            <person name="Wortman J."/>
            <person name="Nusbaum C."/>
            <person name="Birren B."/>
        </authorList>
    </citation>
    <scope>NUCLEOTIDE SEQUENCE [LARGE SCALE GENOMIC DNA]</scope>
    <source>
        <strain evidence="5 6">90A8</strain>
    </source>
</reference>
<name>A0A0E2HL33_9FIRM</name>
<dbReference type="InterPro" id="IPR001653">
    <property type="entry name" value="DAP_epimerase_DapF"/>
</dbReference>
<dbReference type="SUPFAM" id="SSF54506">
    <property type="entry name" value="Diaminopimelate epimerase-like"/>
    <property type="match status" value="2"/>
</dbReference>
<dbReference type="Pfam" id="PF01678">
    <property type="entry name" value="DAP_epimerase"/>
    <property type="match status" value="2"/>
</dbReference>
<evidence type="ECO:0000256" key="1">
    <source>
        <dbReference type="ARBA" id="ARBA00010219"/>
    </source>
</evidence>
<keyword evidence="3" id="KW-0028">Amino-acid biosynthesis</keyword>
<dbReference type="PATRIC" id="fig|999408.3.peg.3710"/>
<comment type="function">
    <text evidence="3">Catalyzes the stereoinversion of LL-2,6-diaminopimelate (L,L-DAP) to meso-diaminopimelate (meso-DAP), a precursor of L-lysine and an essential component of the bacterial peptidoglycan.</text>
</comment>
<dbReference type="HAMAP" id="MF_00197">
    <property type="entry name" value="DAP_epimerase"/>
    <property type="match status" value="1"/>
</dbReference>
<evidence type="ECO:0000256" key="2">
    <source>
        <dbReference type="ARBA" id="ARBA00023235"/>
    </source>
</evidence>
<keyword evidence="2 3" id="KW-0413">Isomerase</keyword>
<evidence type="ECO:0000313" key="6">
    <source>
        <dbReference type="Proteomes" id="UP000013085"/>
    </source>
</evidence>
<comment type="pathway">
    <text evidence="3">Amino-acid biosynthesis; L-lysine biosynthesis via DAP pathway; DL-2,6-diaminopimelate from LL-2,6-diaminopimelate: step 1/1.</text>
</comment>
<gene>
    <name evidence="3" type="primary">dapF</name>
    <name evidence="5" type="ORF">HMPREF1090_03433</name>
</gene>
<dbReference type="EC" id="5.1.1.7" evidence="3 4"/>
<dbReference type="AlphaFoldDB" id="A0A0E2HL33"/>
<feature type="binding site" evidence="3">
    <location>
        <begin position="268"/>
        <end position="269"/>
    </location>
    <ligand>
        <name>substrate</name>
    </ligand>
</feature>
<feature type="binding site" evidence="3">
    <location>
        <begin position="121"/>
        <end position="122"/>
    </location>
    <ligand>
        <name>substrate</name>
    </ligand>
</feature>
<protein>
    <recommendedName>
        <fullName evidence="3 4">Diaminopimelate epimerase</fullName>
        <shortName evidence="3">DAP epimerase</shortName>
        <ecNumber evidence="3 4">5.1.1.7</ecNumber>
    </recommendedName>
    <alternativeName>
        <fullName evidence="3">PLP-independent amino acid racemase</fullName>
    </alternativeName>
</protein>
<comment type="caution">
    <text evidence="5">The sequence shown here is derived from an EMBL/GenBank/DDBJ whole genome shotgun (WGS) entry which is preliminary data.</text>
</comment>
<keyword evidence="3" id="KW-0457">Lysine biosynthesis</keyword>
<comment type="similarity">
    <text evidence="1 3">Belongs to the diaminopimelate epimerase family.</text>
</comment>
<comment type="catalytic activity">
    <reaction evidence="3">
        <text>(2S,6S)-2,6-diaminopimelate = meso-2,6-diaminopimelate</text>
        <dbReference type="Rhea" id="RHEA:15393"/>
        <dbReference type="ChEBI" id="CHEBI:57609"/>
        <dbReference type="ChEBI" id="CHEBI:57791"/>
        <dbReference type="EC" id="5.1.1.7"/>
    </reaction>
</comment>
<dbReference type="EMBL" id="AGYR01000039">
    <property type="protein sequence ID" value="ENZ12310.1"/>
    <property type="molecule type" value="Genomic_DNA"/>
</dbReference>
<comment type="subunit">
    <text evidence="3">Homodimer.</text>
</comment>
<comment type="subcellular location">
    <subcellularLocation>
        <location evidence="3">Cytoplasm</location>
    </subcellularLocation>
</comment>
<feature type="binding site" evidence="3">
    <location>
        <position position="111"/>
    </location>
    <ligand>
        <name>substrate</name>
    </ligand>
</feature>
<dbReference type="Gene3D" id="3.10.310.10">
    <property type="entry name" value="Diaminopimelate Epimerase, Chain A, domain 1"/>
    <property type="match status" value="2"/>
</dbReference>
<feature type="binding site" evidence="3">
    <location>
        <position position="60"/>
    </location>
    <ligand>
        <name>substrate</name>
    </ligand>
</feature>
<feature type="binding site" evidence="3">
    <location>
        <begin position="258"/>
        <end position="259"/>
    </location>
    <ligand>
        <name>substrate</name>
    </ligand>
</feature>
<evidence type="ECO:0000256" key="3">
    <source>
        <dbReference type="HAMAP-Rule" id="MF_00197"/>
    </source>
</evidence>
<sequence length="333" mass="36811">MQYKIAIYLYFYKKMLDKIIIKLAGGEPVVLPVSRAVEQTADMEDIYMRIVVEKYHGLGNDYLVYDPNKNKLRLTPSNVQLMCNRNFGVGADGVLEGPILDGEQISMVVWNPDGSVAEKSGNGVRIFAKYLKDAGYVQKKDFTISSQGGEAAIHYLNEEGTRLKASMGKVSFWSDDVPVEGPRREIINETMVFGRIPYPVTCLSIGNPHCVILMDEISKDLVCRIGRYSESAKQFPEKINTQIMKVLDRTHIQTEVYERGAGYTLASGSGCCAAAAAAYRLGLTDPKMFVQMPGGTLELEIDGEGVVHMTGDVGYVGTIKLGSHFTEQLRALK</sequence>
<dbReference type="PANTHER" id="PTHR31689:SF0">
    <property type="entry name" value="DIAMINOPIMELATE EPIMERASE"/>
    <property type="match status" value="1"/>
</dbReference>
<feature type="site" description="Could be important to modulate the pK values of the two catalytic cysteine residues" evidence="3">
    <location>
        <position position="258"/>
    </location>
</feature>